<keyword evidence="2" id="KW-1185">Reference proteome</keyword>
<dbReference type="AlphaFoldDB" id="A0A8R7QTB3"/>
<organism evidence="1 2">
    <name type="scientific">Triticum urartu</name>
    <name type="common">Red wild einkorn</name>
    <name type="synonym">Crithodium urartu</name>
    <dbReference type="NCBI Taxonomy" id="4572"/>
    <lineage>
        <taxon>Eukaryota</taxon>
        <taxon>Viridiplantae</taxon>
        <taxon>Streptophyta</taxon>
        <taxon>Embryophyta</taxon>
        <taxon>Tracheophyta</taxon>
        <taxon>Spermatophyta</taxon>
        <taxon>Magnoliopsida</taxon>
        <taxon>Liliopsida</taxon>
        <taxon>Poales</taxon>
        <taxon>Poaceae</taxon>
        <taxon>BOP clade</taxon>
        <taxon>Pooideae</taxon>
        <taxon>Triticodae</taxon>
        <taxon>Triticeae</taxon>
        <taxon>Triticinae</taxon>
        <taxon>Triticum</taxon>
    </lineage>
</organism>
<evidence type="ECO:0000313" key="2">
    <source>
        <dbReference type="Proteomes" id="UP000015106"/>
    </source>
</evidence>
<dbReference type="EnsemblPlants" id="TuG1812G0600002961.01.T01">
    <property type="protein sequence ID" value="TuG1812G0600002961.01.T01"/>
    <property type="gene ID" value="TuG1812G0600002961.01"/>
</dbReference>
<reference evidence="1" key="2">
    <citation type="submission" date="2018-03" db="EMBL/GenBank/DDBJ databases">
        <title>The Triticum urartu genome reveals the dynamic nature of wheat genome evolution.</title>
        <authorList>
            <person name="Ling H."/>
            <person name="Ma B."/>
            <person name="Shi X."/>
            <person name="Liu H."/>
            <person name="Dong L."/>
            <person name="Sun H."/>
            <person name="Cao Y."/>
            <person name="Gao Q."/>
            <person name="Zheng S."/>
            <person name="Li Y."/>
            <person name="Yu Y."/>
            <person name="Du H."/>
            <person name="Qi M."/>
            <person name="Li Y."/>
            <person name="Yu H."/>
            <person name="Cui Y."/>
            <person name="Wang N."/>
            <person name="Chen C."/>
            <person name="Wu H."/>
            <person name="Zhao Y."/>
            <person name="Zhang J."/>
            <person name="Li Y."/>
            <person name="Zhou W."/>
            <person name="Zhang B."/>
            <person name="Hu W."/>
            <person name="Eijk M."/>
            <person name="Tang J."/>
            <person name="Witsenboer H."/>
            <person name="Zhao S."/>
            <person name="Li Z."/>
            <person name="Zhang A."/>
            <person name="Wang D."/>
            <person name="Liang C."/>
        </authorList>
    </citation>
    <scope>NUCLEOTIDE SEQUENCE [LARGE SCALE GENOMIC DNA]</scope>
    <source>
        <strain evidence="1">cv. G1812</strain>
    </source>
</reference>
<evidence type="ECO:0000313" key="1">
    <source>
        <dbReference type="EnsemblPlants" id="TuG1812G0600002961.01.T01"/>
    </source>
</evidence>
<sequence length="97" mass="10863">MDEEQDCRECAQVQHKGIEADILLLSPPPRRRLSGTSSGLGTSCCCLHPVQSSSGLLISSLSLRDLLQWMMHDSLVLFIMILNEGEKLNHWEEKSGR</sequence>
<protein>
    <submittedName>
        <fullName evidence="1">Uncharacterized protein</fullName>
    </submittedName>
</protein>
<reference evidence="1" key="3">
    <citation type="submission" date="2022-06" db="UniProtKB">
        <authorList>
            <consortium name="EnsemblPlants"/>
        </authorList>
    </citation>
    <scope>IDENTIFICATION</scope>
</reference>
<name>A0A8R7QTB3_TRIUA</name>
<dbReference type="Gramene" id="TuG1812G0600002961.01.T01">
    <property type="protein sequence ID" value="TuG1812G0600002961.01.T01"/>
    <property type="gene ID" value="TuG1812G0600002961.01"/>
</dbReference>
<accession>A0A8R7QTB3</accession>
<dbReference type="Gramene" id="TuG1812G0600002961.01.T02">
    <property type="protein sequence ID" value="TuG1812G0600002961.01.T02"/>
    <property type="gene ID" value="TuG1812G0600002961.01"/>
</dbReference>
<dbReference type="Proteomes" id="UP000015106">
    <property type="component" value="Chromosome 6"/>
</dbReference>
<dbReference type="EnsemblPlants" id="TuG1812G0600002961.01.T02">
    <property type="protein sequence ID" value="TuG1812G0600002961.01.T02"/>
    <property type="gene ID" value="TuG1812G0600002961.01"/>
</dbReference>
<proteinExistence type="predicted"/>
<reference evidence="2" key="1">
    <citation type="journal article" date="2013" name="Nature">
        <title>Draft genome of the wheat A-genome progenitor Triticum urartu.</title>
        <authorList>
            <person name="Ling H.Q."/>
            <person name="Zhao S."/>
            <person name="Liu D."/>
            <person name="Wang J."/>
            <person name="Sun H."/>
            <person name="Zhang C."/>
            <person name="Fan H."/>
            <person name="Li D."/>
            <person name="Dong L."/>
            <person name="Tao Y."/>
            <person name="Gao C."/>
            <person name="Wu H."/>
            <person name="Li Y."/>
            <person name="Cui Y."/>
            <person name="Guo X."/>
            <person name="Zheng S."/>
            <person name="Wang B."/>
            <person name="Yu K."/>
            <person name="Liang Q."/>
            <person name="Yang W."/>
            <person name="Lou X."/>
            <person name="Chen J."/>
            <person name="Feng M."/>
            <person name="Jian J."/>
            <person name="Zhang X."/>
            <person name="Luo G."/>
            <person name="Jiang Y."/>
            <person name="Liu J."/>
            <person name="Wang Z."/>
            <person name="Sha Y."/>
            <person name="Zhang B."/>
            <person name="Wu H."/>
            <person name="Tang D."/>
            <person name="Shen Q."/>
            <person name="Xue P."/>
            <person name="Zou S."/>
            <person name="Wang X."/>
            <person name="Liu X."/>
            <person name="Wang F."/>
            <person name="Yang Y."/>
            <person name="An X."/>
            <person name="Dong Z."/>
            <person name="Zhang K."/>
            <person name="Zhang X."/>
            <person name="Luo M.C."/>
            <person name="Dvorak J."/>
            <person name="Tong Y."/>
            <person name="Wang J."/>
            <person name="Yang H."/>
            <person name="Li Z."/>
            <person name="Wang D."/>
            <person name="Zhang A."/>
            <person name="Wang J."/>
        </authorList>
    </citation>
    <scope>NUCLEOTIDE SEQUENCE</scope>
    <source>
        <strain evidence="2">cv. G1812</strain>
    </source>
</reference>